<comment type="caution">
    <text evidence="8">The sequence shown here is derived from an EMBL/GenBank/DDBJ whole genome shotgun (WGS) entry which is preliminary data.</text>
</comment>
<keyword evidence="4" id="KW-0964">Secreted</keyword>
<name>A0A1A6G102_NEOLE</name>
<evidence type="ECO:0000256" key="4">
    <source>
        <dbReference type="ARBA" id="ARBA00022525"/>
    </source>
</evidence>
<gene>
    <name evidence="8" type="ORF">A6R68_09383</name>
</gene>
<accession>A0A1A6G102</accession>
<evidence type="ECO:0000256" key="5">
    <source>
        <dbReference type="ARBA" id="ARBA00022702"/>
    </source>
</evidence>
<keyword evidence="6" id="KW-0732">Signal</keyword>
<dbReference type="PANTHER" id="PTHR28593:SF1">
    <property type="entry name" value="METEORIN-LIKE PROTEIN"/>
    <property type="match status" value="1"/>
</dbReference>
<evidence type="ECO:0000313" key="9">
    <source>
        <dbReference type="Proteomes" id="UP000092124"/>
    </source>
</evidence>
<comment type="subcellular location">
    <subcellularLocation>
        <location evidence="1">Secreted</location>
    </subcellularLocation>
</comment>
<evidence type="ECO:0000256" key="2">
    <source>
        <dbReference type="ARBA" id="ARBA00005669"/>
    </source>
</evidence>
<keyword evidence="9" id="KW-1185">Reference proteome</keyword>
<dbReference type="GO" id="GO:0097009">
    <property type="term" value="P:energy homeostasis"/>
    <property type="evidence" value="ECO:0007669"/>
    <property type="project" value="TreeGrafter"/>
</dbReference>
<keyword evidence="7" id="KW-1015">Disulfide bond</keyword>
<keyword evidence="5" id="KW-0372">Hormone</keyword>
<dbReference type="AlphaFoldDB" id="A0A1A6G102"/>
<dbReference type="PANTHER" id="PTHR28593">
    <property type="entry name" value="METEORIN-LIKE PROTEIN"/>
    <property type="match status" value="1"/>
</dbReference>
<evidence type="ECO:0000256" key="6">
    <source>
        <dbReference type="ARBA" id="ARBA00022729"/>
    </source>
</evidence>
<dbReference type="STRING" id="56216.A0A1A6G102"/>
<evidence type="ECO:0000313" key="8">
    <source>
        <dbReference type="EMBL" id="OBS59490.1"/>
    </source>
</evidence>
<evidence type="ECO:0000256" key="7">
    <source>
        <dbReference type="ARBA" id="ARBA00023157"/>
    </source>
</evidence>
<organism evidence="8 9">
    <name type="scientific">Neotoma lepida</name>
    <name type="common">Desert woodrat</name>
    <dbReference type="NCBI Taxonomy" id="56216"/>
    <lineage>
        <taxon>Eukaryota</taxon>
        <taxon>Metazoa</taxon>
        <taxon>Chordata</taxon>
        <taxon>Craniata</taxon>
        <taxon>Vertebrata</taxon>
        <taxon>Euteleostomi</taxon>
        <taxon>Mammalia</taxon>
        <taxon>Eutheria</taxon>
        <taxon>Euarchontoglires</taxon>
        <taxon>Glires</taxon>
        <taxon>Rodentia</taxon>
        <taxon>Myomorpha</taxon>
        <taxon>Muroidea</taxon>
        <taxon>Cricetidae</taxon>
        <taxon>Neotominae</taxon>
        <taxon>Neotoma</taxon>
    </lineage>
</organism>
<dbReference type="Proteomes" id="UP000092124">
    <property type="component" value="Unassembled WGS sequence"/>
</dbReference>
<evidence type="ECO:0000256" key="3">
    <source>
        <dbReference type="ARBA" id="ARBA00016272"/>
    </source>
</evidence>
<comment type="similarity">
    <text evidence="2">Belongs to the meteorin family.</text>
</comment>
<proteinExistence type="inferred from homology"/>
<dbReference type="GO" id="GO:0005179">
    <property type="term" value="F:hormone activity"/>
    <property type="evidence" value="ECO:0007669"/>
    <property type="project" value="UniProtKB-KW"/>
</dbReference>
<protein>
    <recommendedName>
        <fullName evidence="3">Meteorin-like protein</fullName>
    </recommendedName>
</protein>
<evidence type="ECO:0000256" key="1">
    <source>
        <dbReference type="ARBA" id="ARBA00004613"/>
    </source>
</evidence>
<sequence length="68" mass="7684">MYLTGTLTVNIQPNIVSPARNLTVCIKPFRDFFLQGQYVQRFSLEQGGLSVEATPQQDISRKATGFQY</sequence>
<dbReference type="InterPro" id="IPR051998">
    <property type="entry name" value="Meteorin-like"/>
</dbReference>
<dbReference type="GO" id="GO:0090336">
    <property type="term" value="P:positive regulation of brown fat cell differentiation"/>
    <property type="evidence" value="ECO:0007669"/>
    <property type="project" value="TreeGrafter"/>
</dbReference>
<dbReference type="EMBL" id="LZPO01108064">
    <property type="protein sequence ID" value="OBS59490.1"/>
    <property type="molecule type" value="Genomic_DNA"/>
</dbReference>
<dbReference type="GO" id="GO:0005615">
    <property type="term" value="C:extracellular space"/>
    <property type="evidence" value="ECO:0007669"/>
    <property type="project" value="TreeGrafter"/>
</dbReference>
<dbReference type="OrthoDB" id="6092325at2759"/>
<reference evidence="8 9" key="1">
    <citation type="submission" date="2016-06" db="EMBL/GenBank/DDBJ databases">
        <title>The Draft Genome Sequence and Annotation of the Desert Woodrat Neotoma lepida.</title>
        <authorList>
            <person name="Campbell M."/>
            <person name="Oakeson K.F."/>
            <person name="Yandell M."/>
            <person name="Halpert J.R."/>
            <person name="Dearing D."/>
        </authorList>
    </citation>
    <scope>NUCLEOTIDE SEQUENCE [LARGE SCALE GENOMIC DNA]</scope>
    <source>
        <strain evidence="8">417</strain>
        <tissue evidence="8">Liver</tissue>
    </source>
</reference>